<dbReference type="InterPro" id="IPR027372">
    <property type="entry name" value="Phytase-like_dom"/>
</dbReference>
<name>A0A4R6J2D4_9BACT</name>
<sequence>MKQFILFVCITIVASCSSVKKVRQVKTVTGLELVDVYTIPHDFSFKGTTVGGLSGIDYDAGSNVFYTICDDRSDRQPARFYRFSVSFSEKKIDTVLFQEAVSLLQPDGTTYPSIKQNPAKTPDPEAIRFNPKTKELVWTSEGERILNAKDTILQDPAIHFITTSGKYLRSISLPAGLQMQQTANGPRRNGVLEGASFSTDFKTLYVSLEEPRYEDGPQADLIPNEAWVRIYAFNSIDGKNTAQYAYKLDPVAHAPNPPGSFMVNGIPDILYLGNQKLLVMERSFSTGRIPCTIKIFEVDLTVAADIQNSSSLKNQPPTKPLQKKLVLNLDQLGIYTDNIEGMCLGPKLANGKRTLWMIADNNFAKEEKTQLLLFTLQ</sequence>
<evidence type="ECO:0000313" key="3">
    <source>
        <dbReference type="Proteomes" id="UP000295741"/>
    </source>
</evidence>
<proteinExistence type="predicted"/>
<reference evidence="2 3" key="1">
    <citation type="submission" date="2019-03" db="EMBL/GenBank/DDBJ databases">
        <title>Genomic Encyclopedia of Archaeal and Bacterial Type Strains, Phase II (KMG-II): from individual species to whole genera.</title>
        <authorList>
            <person name="Goeker M."/>
        </authorList>
    </citation>
    <scope>NUCLEOTIDE SEQUENCE [LARGE SCALE GENOMIC DNA]</scope>
    <source>
        <strain evidence="2 3">DSM 28323</strain>
    </source>
</reference>
<comment type="caution">
    <text evidence="2">The sequence shown here is derived from an EMBL/GenBank/DDBJ whole genome shotgun (WGS) entry which is preliminary data.</text>
</comment>
<dbReference type="PANTHER" id="PTHR37957">
    <property type="entry name" value="BLR7070 PROTEIN"/>
    <property type="match status" value="1"/>
</dbReference>
<protein>
    <recommendedName>
        <fullName evidence="1">Phytase-like domain-containing protein</fullName>
    </recommendedName>
</protein>
<dbReference type="PANTHER" id="PTHR37957:SF1">
    <property type="entry name" value="PHYTASE-LIKE DOMAIN-CONTAINING PROTEIN"/>
    <property type="match status" value="1"/>
</dbReference>
<dbReference type="Proteomes" id="UP000295741">
    <property type="component" value="Unassembled WGS sequence"/>
</dbReference>
<feature type="domain" description="Phytase-like" evidence="1">
    <location>
        <begin position="48"/>
        <end position="363"/>
    </location>
</feature>
<dbReference type="PROSITE" id="PS51257">
    <property type="entry name" value="PROKAR_LIPOPROTEIN"/>
    <property type="match status" value="1"/>
</dbReference>
<dbReference type="AlphaFoldDB" id="A0A4R6J2D4"/>
<dbReference type="SUPFAM" id="SSF50969">
    <property type="entry name" value="YVTN repeat-like/Quinoprotein amine dehydrogenase"/>
    <property type="match status" value="1"/>
</dbReference>
<dbReference type="OrthoDB" id="9798539at2"/>
<evidence type="ECO:0000259" key="1">
    <source>
        <dbReference type="Pfam" id="PF13449"/>
    </source>
</evidence>
<accession>A0A4R6J2D4</accession>
<organism evidence="2 3">
    <name type="scientific">Sediminibacterium goheungense</name>
    <dbReference type="NCBI Taxonomy" id="1086393"/>
    <lineage>
        <taxon>Bacteria</taxon>
        <taxon>Pseudomonadati</taxon>
        <taxon>Bacteroidota</taxon>
        <taxon>Chitinophagia</taxon>
        <taxon>Chitinophagales</taxon>
        <taxon>Chitinophagaceae</taxon>
        <taxon>Sediminibacterium</taxon>
    </lineage>
</organism>
<dbReference type="Pfam" id="PF13449">
    <property type="entry name" value="Phytase-like"/>
    <property type="match status" value="1"/>
</dbReference>
<keyword evidence="3" id="KW-1185">Reference proteome</keyword>
<dbReference type="RefSeq" id="WP_133473995.1">
    <property type="nucleotide sequence ID" value="NZ_SNWP01000010.1"/>
</dbReference>
<evidence type="ECO:0000313" key="2">
    <source>
        <dbReference type="EMBL" id="TDO29393.1"/>
    </source>
</evidence>
<gene>
    <name evidence="2" type="ORF">BC659_1482</name>
</gene>
<dbReference type="InterPro" id="IPR011044">
    <property type="entry name" value="Quino_amine_DH_bsu"/>
</dbReference>
<dbReference type="EMBL" id="SNWP01000010">
    <property type="protein sequence ID" value="TDO29393.1"/>
    <property type="molecule type" value="Genomic_DNA"/>
</dbReference>